<gene>
    <name evidence="3" type="ORF">ACFP4F_23735</name>
</gene>
<comment type="caution">
    <text evidence="3">The sequence shown here is derived from an EMBL/GenBank/DDBJ whole genome shotgun (WGS) entry which is preliminary data.</text>
</comment>
<reference evidence="4" key="1">
    <citation type="journal article" date="2019" name="Int. J. Syst. Evol. Microbiol.">
        <title>The Global Catalogue of Microorganisms (GCM) 10K type strain sequencing project: providing services to taxonomists for standard genome sequencing and annotation.</title>
        <authorList>
            <consortium name="The Broad Institute Genomics Platform"/>
            <consortium name="The Broad Institute Genome Sequencing Center for Infectious Disease"/>
            <person name="Wu L."/>
            <person name="Ma J."/>
        </authorList>
    </citation>
    <scope>NUCLEOTIDE SEQUENCE [LARGE SCALE GENOMIC DNA]</scope>
    <source>
        <strain evidence="4">CGMCC 1.15180</strain>
    </source>
</reference>
<feature type="transmembrane region" description="Helical" evidence="2">
    <location>
        <begin position="270"/>
        <end position="292"/>
    </location>
</feature>
<dbReference type="RefSeq" id="WP_245659455.1">
    <property type="nucleotide sequence ID" value="NZ_JBHSPX010000007.1"/>
</dbReference>
<dbReference type="InterPro" id="IPR009200">
    <property type="entry name" value="DUF1269_membrane"/>
</dbReference>
<proteinExistence type="predicted"/>
<evidence type="ECO:0000313" key="3">
    <source>
        <dbReference type="EMBL" id="MFC6065536.1"/>
    </source>
</evidence>
<keyword evidence="4" id="KW-1185">Reference proteome</keyword>
<evidence type="ECO:0000313" key="4">
    <source>
        <dbReference type="Proteomes" id="UP001596139"/>
    </source>
</evidence>
<dbReference type="EMBL" id="JBHSPX010000007">
    <property type="protein sequence ID" value="MFC6065536.1"/>
    <property type="molecule type" value="Genomic_DNA"/>
</dbReference>
<feature type="region of interest" description="Disordered" evidence="1">
    <location>
        <begin position="165"/>
        <end position="206"/>
    </location>
</feature>
<evidence type="ECO:0000256" key="1">
    <source>
        <dbReference type="SAM" id="MobiDB-lite"/>
    </source>
</evidence>
<name>A0ABW1MP28_9ACTN</name>
<evidence type="ECO:0000256" key="2">
    <source>
        <dbReference type="SAM" id="Phobius"/>
    </source>
</evidence>
<feature type="compositionally biased region" description="Low complexity" evidence="1">
    <location>
        <begin position="169"/>
        <end position="180"/>
    </location>
</feature>
<protein>
    <submittedName>
        <fullName evidence="3">DUF1269 domain-containing protein</fullName>
    </submittedName>
</protein>
<accession>A0ABW1MP28</accession>
<dbReference type="Pfam" id="PF06897">
    <property type="entry name" value="DUF1269"/>
    <property type="match status" value="1"/>
</dbReference>
<keyword evidence="2" id="KW-0472">Membrane</keyword>
<sequence length="367" mass="38771">MTETGPIQLLAVVFGPYATFEGRIVEELDELSATGQILVLDLLAVQKQVDGDLAAVGYQAEGMGDTVSALLGLRPGSMRGAEEVFPSLAPGRAFGLAADDIRQLADALEPGTTVGFLLLEHRWARKLRSAVREQGGVPLAEGFLTEEALAPIATELLAAAARFDEETPETAGTAGGATEEASGEPRNEATGTSRRAGDRPDAQEEPMTELVVLGFSDREQAEAVMRLSGQLSREELLDLEDAALAWRSQDGRVHVQQAHNTTGTGAAKGALWGTLFGMLFLMPVFGAAAGAATGAAAGKLRDIGLNDAFIKETAGALEPGRAAVFALVRRSTPDRVREALRPFHPTVLHTSLTKEREDELIATLHGV</sequence>
<keyword evidence="2" id="KW-1133">Transmembrane helix</keyword>
<dbReference type="Proteomes" id="UP001596139">
    <property type="component" value="Unassembled WGS sequence"/>
</dbReference>
<keyword evidence="2" id="KW-0812">Transmembrane</keyword>
<organism evidence="3 4">
    <name type="scientific">Streptomyces ochraceiscleroticus</name>
    <dbReference type="NCBI Taxonomy" id="47761"/>
    <lineage>
        <taxon>Bacteria</taxon>
        <taxon>Bacillati</taxon>
        <taxon>Actinomycetota</taxon>
        <taxon>Actinomycetes</taxon>
        <taxon>Kitasatosporales</taxon>
        <taxon>Streptomycetaceae</taxon>
        <taxon>Streptomyces</taxon>
    </lineage>
</organism>